<accession>A0A8S1HNP5</accession>
<evidence type="ECO:0000313" key="1">
    <source>
        <dbReference type="EMBL" id="CAD6198286.1"/>
    </source>
</evidence>
<proteinExistence type="predicted"/>
<keyword evidence="2" id="KW-1185">Reference proteome</keyword>
<reference evidence="1" key="1">
    <citation type="submission" date="2020-10" db="EMBL/GenBank/DDBJ databases">
        <authorList>
            <person name="Kikuchi T."/>
        </authorList>
    </citation>
    <scope>NUCLEOTIDE SEQUENCE</scope>
    <source>
        <strain evidence="1">NKZ352</strain>
    </source>
</reference>
<name>A0A8S1HNP5_9PELO</name>
<dbReference type="Proteomes" id="UP000835052">
    <property type="component" value="Unassembled WGS sequence"/>
</dbReference>
<dbReference type="AlphaFoldDB" id="A0A8S1HNP5"/>
<evidence type="ECO:0000313" key="2">
    <source>
        <dbReference type="Proteomes" id="UP000835052"/>
    </source>
</evidence>
<sequence length="78" mass="9193">MGTAWQFILDDQEVARNFWIEKSNIVNSHDFSANPATPLRFFESSLYPGMRSGDYILPIISLLFDIQLNLRDYFNRFE</sequence>
<comment type="caution">
    <text evidence="1">The sequence shown here is derived from an EMBL/GenBank/DDBJ whole genome shotgun (WGS) entry which is preliminary data.</text>
</comment>
<dbReference type="EMBL" id="CAJGYM010000121">
    <property type="protein sequence ID" value="CAD6198286.1"/>
    <property type="molecule type" value="Genomic_DNA"/>
</dbReference>
<gene>
    <name evidence="1" type="ORF">CAUJ_LOCUS14192</name>
</gene>
<organism evidence="1 2">
    <name type="scientific">Caenorhabditis auriculariae</name>
    <dbReference type="NCBI Taxonomy" id="2777116"/>
    <lineage>
        <taxon>Eukaryota</taxon>
        <taxon>Metazoa</taxon>
        <taxon>Ecdysozoa</taxon>
        <taxon>Nematoda</taxon>
        <taxon>Chromadorea</taxon>
        <taxon>Rhabditida</taxon>
        <taxon>Rhabditina</taxon>
        <taxon>Rhabditomorpha</taxon>
        <taxon>Rhabditoidea</taxon>
        <taxon>Rhabditidae</taxon>
        <taxon>Peloderinae</taxon>
        <taxon>Caenorhabditis</taxon>
    </lineage>
</organism>
<protein>
    <submittedName>
        <fullName evidence="1">Uncharacterized protein</fullName>
    </submittedName>
</protein>